<reference evidence="2 3" key="1">
    <citation type="submission" date="2013-03" db="EMBL/GenBank/DDBJ databases">
        <title>Salinisphaera dokdonensis CL-ES53 Genome Sequencing.</title>
        <authorList>
            <person name="Li C."/>
            <person name="Lai Q."/>
            <person name="Shao Z."/>
        </authorList>
    </citation>
    <scope>NUCLEOTIDE SEQUENCE [LARGE SCALE GENOMIC DNA]</scope>
    <source>
        <strain evidence="2 3">CL-ES53</strain>
    </source>
</reference>
<evidence type="ECO:0000313" key="3">
    <source>
        <dbReference type="Proteomes" id="UP001460888"/>
    </source>
</evidence>
<dbReference type="InterPro" id="IPR000683">
    <property type="entry name" value="Gfo/Idh/MocA-like_OxRdtase_N"/>
</dbReference>
<protein>
    <submittedName>
        <fullName evidence="2">Dehydrogenase</fullName>
    </submittedName>
</protein>
<dbReference type="Proteomes" id="UP001460888">
    <property type="component" value="Unassembled WGS sequence"/>
</dbReference>
<proteinExistence type="predicted"/>
<dbReference type="InterPro" id="IPR036291">
    <property type="entry name" value="NAD(P)-bd_dom_sf"/>
</dbReference>
<feature type="domain" description="Gfo/Idh/MocA-like oxidoreductase N-terminal" evidence="1">
    <location>
        <begin position="56"/>
        <end position="147"/>
    </location>
</feature>
<dbReference type="Gene3D" id="3.40.50.720">
    <property type="entry name" value="NAD(P)-binding Rossmann-like Domain"/>
    <property type="match status" value="1"/>
</dbReference>
<organism evidence="2 3">
    <name type="scientific">Salinisphaera dokdonensis CL-ES53</name>
    <dbReference type="NCBI Taxonomy" id="1304272"/>
    <lineage>
        <taxon>Bacteria</taxon>
        <taxon>Pseudomonadati</taxon>
        <taxon>Pseudomonadota</taxon>
        <taxon>Gammaproteobacteria</taxon>
        <taxon>Salinisphaerales</taxon>
        <taxon>Salinisphaeraceae</taxon>
        <taxon>Salinisphaera</taxon>
    </lineage>
</organism>
<sequence>MSIRLGVIGLSEGNGHPYSWSAIFNGYDKSAMESCGFPVIPRYLEEQFWPQAQIGGAHVAAVWTQDFALSKHIAMATGIETVCENLEDLALYVDAVLLARDDAENHLAHARRFLELGLPVYIDKPLALSLKDLHRLYDLEQSAGQLFTCSALRYSDEFKLTEEDRETLGDVRQIIAFTPKSWAKYAVHIIEPVLNMLAPDDAPIGFNPGGVRLGSGGASSLSVDWSSGVHTAFYAAGNAASPLVIRVHGSRAWKDLFFTDSFSAFRAALQDFVEGVETRTVRSPKARNERVIQILERGLA</sequence>
<comment type="caution">
    <text evidence="2">The sequence shown here is derived from an EMBL/GenBank/DDBJ whole genome shotgun (WGS) entry which is preliminary data.</text>
</comment>
<accession>A0ABV2AVU1</accession>
<dbReference type="Pfam" id="PF01408">
    <property type="entry name" value="GFO_IDH_MocA"/>
    <property type="match status" value="1"/>
</dbReference>
<evidence type="ECO:0000259" key="1">
    <source>
        <dbReference type="Pfam" id="PF01408"/>
    </source>
</evidence>
<keyword evidence="3" id="KW-1185">Reference proteome</keyword>
<name>A0ABV2AVU1_9GAMM</name>
<evidence type="ECO:0000313" key="2">
    <source>
        <dbReference type="EMBL" id="MES1927741.1"/>
    </source>
</evidence>
<dbReference type="EMBL" id="APND01000001">
    <property type="protein sequence ID" value="MES1927741.1"/>
    <property type="molecule type" value="Genomic_DNA"/>
</dbReference>
<dbReference type="SUPFAM" id="SSF51735">
    <property type="entry name" value="NAD(P)-binding Rossmann-fold domains"/>
    <property type="match status" value="1"/>
</dbReference>
<gene>
    <name evidence="2" type="ORF">SADO_00755</name>
</gene>
<dbReference type="RefSeq" id="WP_353108401.1">
    <property type="nucleotide sequence ID" value="NZ_APND01000001.1"/>
</dbReference>